<dbReference type="PANTHER" id="PTHR24292:SF93">
    <property type="entry name" value="CYTOCHROME P450 310A1-RELATED"/>
    <property type="match status" value="1"/>
</dbReference>
<dbReference type="InterPro" id="IPR036396">
    <property type="entry name" value="Cyt_P450_sf"/>
</dbReference>
<sequence>MYLFYLILFLGLLYAYIKYIFSFWARNGFPYLEPVIPFGNMKSFAKKKASFGLTTWEMYQKSDKAFVGVYIFINPTLLIRDVDLVKKVLVTDVEYFFDRGVYINEYREPISATLFSLKGNNWKNLRQKLSPLFSSGKLKNMFPTILNEIDHLDRYVGKMAENNEVIEFKDILQRYVLNVIGSVFFGIDLDTIADPKHPFREINKDLSENRDAFENIRTALVFLAPKLIDLLRISPFNPKIKSFFYDVVNSTIDHRTTNKVTRNDFMQLLIDLKDSGSGLTVDQIVANAFLFFIAGTETTSGTAGFCLYELALQPNIMHRVQEEIDEVLAKHNGEISYDSIQEMEYLEMCVKETLRKYPGLPMLNRECTKDYKIPNSNLTIKKGTAILISTMGLHYNPEYFENPDTFEPERFRKGSETYNKDAYIPFGEGPRQCIAVRMGFMGAKAAVVKLLSKYSFETVSNKPIEFDTISVALLAKGGLPLRATKRSGSVS</sequence>
<evidence type="ECO:0000256" key="7">
    <source>
        <dbReference type="ARBA" id="ARBA00022824"/>
    </source>
</evidence>
<gene>
    <name evidence="15" type="primary">CSON010699</name>
</gene>
<dbReference type="Gene3D" id="1.10.630.10">
    <property type="entry name" value="Cytochrome P450"/>
    <property type="match status" value="1"/>
</dbReference>
<evidence type="ECO:0000256" key="12">
    <source>
        <dbReference type="ARBA" id="ARBA00023136"/>
    </source>
</evidence>
<dbReference type="PANTHER" id="PTHR24292">
    <property type="entry name" value="CYTOCHROME P450"/>
    <property type="match status" value="1"/>
</dbReference>
<reference evidence="16" key="2">
    <citation type="submission" date="2018-07" db="EMBL/GenBank/DDBJ databases">
        <authorList>
            <person name="Quirk P.G."/>
            <person name="Krulwich T.A."/>
        </authorList>
    </citation>
    <scope>NUCLEOTIDE SEQUENCE</scope>
</reference>
<dbReference type="VEuPathDB" id="VectorBase:CSON010699"/>
<comment type="cofactor">
    <cofactor evidence="1 13">
        <name>heme</name>
        <dbReference type="ChEBI" id="CHEBI:30413"/>
    </cofactor>
</comment>
<dbReference type="GO" id="GO:0004497">
    <property type="term" value="F:monooxygenase activity"/>
    <property type="evidence" value="ECO:0007669"/>
    <property type="project" value="UniProtKB-KW"/>
</dbReference>
<dbReference type="PRINTS" id="PR00385">
    <property type="entry name" value="P450"/>
</dbReference>
<evidence type="ECO:0000256" key="8">
    <source>
        <dbReference type="ARBA" id="ARBA00022848"/>
    </source>
</evidence>
<dbReference type="GO" id="GO:0016705">
    <property type="term" value="F:oxidoreductase activity, acting on paired donors, with incorporation or reduction of molecular oxygen"/>
    <property type="evidence" value="ECO:0007669"/>
    <property type="project" value="InterPro"/>
</dbReference>
<dbReference type="InterPro" id="IPR017972">
    <property type="entry name" value="Cyt_P450_CS"/>
</dbReference>
<dbReference type="OMA" id="VMQTYAI"/>
<evidence type="ECO:0000256" key="13">
    <source>
        <dbReference type="PIRSR" id="PIRSR602401-1"/>
    </source>
</evidence>
<dbReference type="GO" id="GO:0005506">
    <property type="term" value="F:iron ion binding"/>
    <property type="evidence" value="ECO:0007669"/>
    <property type="project" value="InterPro"/>
</dbReference>
<dbReference type="GO" id="GO:0005789">
    <property type="term" value="C:endoplasmic reticulum membrane"/>
    <property type="evidence" value="ECO:0007669"/>
    <property type="project" value="UniProtKB-SubCell"/>
</dbReference>
<accession>A0A336K1Q9</accession>
<evidence type="ECO:0000256" key="6">
    <source>
        <dbReference type="ARBA" id="ARBA00022723"/>
    </source>
</evidence>
<evidence type="ECO:0000256" key="1">
    <source>
        <dbReference type="ARBA" id="ARBA00001971"/>
    </source>
</evidence>
<evidence type="ECO:0000256" key="4">
    <source>
        <dbReference type="ARBA" id="ARBA00010617"/>
    </source>
</evidence>
<keyword evidence="9 14" id="KW-0560">Oxidoreductase</keyword>
<keyword evidence="11 14" id="KW-0503">Monooxygenase</keyword>
<evidence type="ECO:0000256" key="10">
    <source>
        <dbReference type="ARBA" id="ARBA00023004"/>
    </source>
</evidence>
<organism evidence="15">
    <name type="scientific">Culicoides sonorensis</name>
    <name type="common">Biting midge</name>
    <dbReference type="NCBI Taxonomy" id="179676"/>
    <lineage>
        <taxon>Eukaryota</taxon>
        <taxon>Metazoa</taxon>
        <taxon>Ecdysozoa</taxon>
        <taxon>Arthropoda</taxon>
        <taxon>Hexapoda</taxon>
        <taxon>Insecta</taxon>
        <taxon>Pterygota</taxon>
        <taxon>Neoptera</taxon>
        <taxon>Endopterygota</taxon>
        <taxon>Diptera</taxon>
        <taxon>Nematocera</taxon>
        <taxon>Chironomoidea</taxon>
        <taxon>Ceratopogonidae</taxon>
        <taxon>Ceratopogoninae</taxon>
        <taxon>Culicoides</taxon>
        <taxon>Monoculicoides</taxon>
    </lineage>
</organism>
<dbReference type="PROSITE" id="PS00086">
    <property type="entry name" value="CYTOCHROME_P450"/>
    <property type="match status" value="1"/>
</dbReference>
<evidence type="ECO:0000256" key="11">
    <source>
        <dbReference type="ARBA" id="ARBA00023033"/>
    </source>
</evidence>
<name>A0A336K1Q9_CULSO</name>
<dbReference type="PRINTS" id="PR00463">
    <property type="entry name" value="EP450I"/>
</dbReference>
<keyword evidence="7" id="KW-0256">Endoplasmic reticulum</keyword>
<dbReference type="InterPro" id="IPR050476">
    <property type="entry name" value="Insect_CytP450_Detox"/>
</dbReference>
<dbReference type="CDD" id="cd11056">
    <property type="entry name" value="CYP6-like"/>
    <property type="match status" value="1"/>
</dbReference>
<evidence type="ECO:0000313" key="16">
    <source>
        <dbReference type="EMBL" id="SSX18783.1"/>
    </source>
</evidence>
<keyword evidence="5 13" id="KW-0349">Heme</keyword>
<dbReference type="SUPFAM" id="SSF48264">
    <property type="entry name" value="Cytochrome P450"/>
    <property type="match status" value="1"/>
</dbReference>
<evidence type="ECO:0000256" key="2">
    <source>
        <dbReference type="ARBA" id="ARBA00004174"/>
    </source>
</evidence>
<evidence type="ECO:0000256" key="3">
    <source>
        <dbReference type="ARBA" id="ARBA00004406"/>
    </source>
</evidence>
<dbReference type="FunFam" id="1.10.630.10:FF:000042">
    <property type="entry name" value="Cytochrome P450"/>
    <property type="match status" value="1"/>
</dbReference>
<protein>
    <submittedName>
        <fullName evidence="15">CSON010699 protein</fullName>
    </submittedName>
</protein>
<comment type="subcellular location">
    <subcellularLocation>
        <location evidence="3">Endoplasmic reticulum membrane</location>
        <topology evidence="3">Peripheral membrane protein</topology>
    </subcellularLocation>
    <subcellularLocation>
        <location evidence="2">Microsome membrane</location>
        <topology evidence="2">Peripheral membrane protein</topology>
    </subcellularLocation>
</comment>
<comment type="similarity">
    <text evidence="4 14">Belongs to the cytochrome P450 family.</text>
</comment>
<keyword evidence="8" id="KW-0492">Microsome</keyword>
<keyword evidence="10 13" id="KW-0408">Iron</keyword>
<dbReference type="EMBL" id="UFQT01000043">
    <property type="protein sequence ID" value="SSX18783.1"/>
    <property type="molecule type" value="Genomic_DNA"/>
</dbReference>
<dbReference type="AlphaFoldDB" id="A0A336K1Q9"/>
<dbReference type="Pfam" id="PF00067">
    <property type="entry name" value="p450"/>
    <property type="match status" value="1"/>
</dbReference>
<evidence type="ECO:0000256" key="5">
    <source>
        <dbReference type="ARBA" id="ARBA00022617"/>
    </source>
</evidence>
<evidence type="ECO:0000256" key="14">
    <source>
        <dbReference type="RuleBase" id="RU000461"/>
    </source>
</evidence>
<proteinExistence type="inferred from homology"/>
<evidence type="ECO:0000313" key="15">
    <source>
        <dbReference type="EMBL" id="SSW98397.1"/>
    </source>
</evidence>
<reference evidence="15" key="1">
    <citation type="submission" date="2018-04" db="EMBL/GenBank/DDBJ databases">
        <authorList>
            <person name="Go L.Y."/>
            <person name="Mitchell J.A."/>
        </authorList>
    </citation>
    <scope>NUCLEOTIDE SEQUENCE</scope>
    <source>
        <tissue evidence="15">Whole organism</tissue>
    </source>
</reference>
<dbReference type="InterPro" id="IPR001128">
    <property type="entry name" value="Cyt_P450"/>
</dbReference>
<keyword evidence="6 13" id="KW-0479">Metal-binding</keyword>
<dbReference type="GO" id="GO:0020037">
    <property type="term" value="F:heme binding"/>
    <property type="evidence" value="ECO:0007669"/>
    <property type="project" value="InterPro"/>
</dbReference>
<dbReference type="InterPro" id="IPR002401">
    <property type="entry name" value="Cyt_P450_E_grp-I"/>
</dbReference>
<dbReference type="EMBL" id="UFQS01000043">
    <property type="protein sequence ID" value="SSW98397.1"/>
    <property type="molecule type" value="Genomic_DNA"/>
</dbReference>
<feature type="binding site" description="axial binding residue" evidence="13">
    <location>
        <position position="433"/>
    </location>
    <ligand>
        <name>heme</name>
        <dbReference type="ChEBI" id="CHEBI:30413"/>
    </ligand>
    <ligandPart>
        <name>Fe</name>
        <dbReference type="ChEBI" id="CHEBI:18248"/>
    </ligandPart>
</feature>
<keyword evidence="12" id="KW-0472">Membrane</keyword>
<evidence type="ECO:0000256" key="9">
    <source>
        <dbReference type="ARBA" id="ARBA00023002"/>
    </source>
</evidence>